<dbReference type="EMBL" id="CAJVPP010008683">
    <property type="protein sequence ID" value="CAG8698894.1"/>
    <property type="molecule type" value="Genomic_DNA"/>
</dbReference>
<reference evidence="1" key="1">
    <citation type="submission" date="2021-06" db="EMBL/GenBank/DDBJ databases">
        <authorList>
            <person name="Kallberg Y."/>
            <person name="Tangrot J."/>
            <person name="Rosling A."/>
        </authorList>
    </citation>
    <scope>NUCLEOTIDE SEQUENCE</scope>
    <source>
        <strain evidence="1">87-6 pot B 2015</strain>
    </source>
</reference>
<dbReference type="AlphaFoldDB" id="A0A9N9HPB0"/>
<feature type="non-terminal residue" evidence="1">
    <location>
        <position position="1"/>
    </location>
</feature>
<organism evidence="1 2">
    <name type="scientific">Funneliformis mosseae</name>
    <name type="common">Endomycorrhizal fungus</name>
    <name type="synonym">Glomus mosseae</name>
    <dbReference type="NCBI Taxonomy" id="27381"/>
    <lineage>
        <taxon>Eukaryota</taxon>
        <taxon>Fungi</taxon>
        <taxon>Fungi incertae sedis</taxon>
        <taxon>Mucoromycota</taxon>
        <taxon>Glomeromycotina</taxon>
        <taxon>Glomeromycetes</taxon>
        <taxon>Glomerales</taxon>
        <taxon>Glomeraceae</taxon>
        <taxon>Funneliformis</taxon>
    </lineage>
</organism>
<evidence type="ECO:0000313" key="1">
    <source>
        <dbReference type="EMBL" id="CAG8698894.1"/>
    </source>
</evidence>
<comment type="caution">
    <text evidence="1">The sequence shown here is derived from an EMBL/GenBank/DDBJ whole genome shotgun (WGS) entry which is preliminary data.</text>
</comment>
<protein>
    <submittedName>
        <fullName evidence="1">13232_t:CDS:1</fullName>
    </submittedName>
</protein>
<name>A0A9N9HPB0_FUNMO</name>
<proteinExistence type="predicted"/>
<accession>A0A9N9HPB0</accession>
<evidence type="ECO:0000313" key="2">
    <source>
        <dbReference type="Proteomes" id="UP000789375"/>
    </source>
</evidence>
<keyword evidence="2" id="KW-1185">Reference proteome</keyword>
<dbReference type="Proteomes" id="UP000789375">
    <property type="component" value="Unassembled WGS sequence"/>
</dbReference>
<sequence length="49" mass="5867">DLLCEQRDEGESKAIQELKTKFLVQIYGVINDHMEFLRRLSWQLDSTIR</sequence>
<gene>
    <name evidence="1" type="ORF">FMOSSE_LOCUS13726</name>
</gene>